<reference evidence="1" key="1">
    <citation type="submission" date="2019-11" db="EMBL/GenBank/DDBJ databases">
        <title>Nori genome reveals adaptations in red seaweeds to the harsh intertidal environment.</title>
        <authorList>
            <person name="Wang D."/>
            <person name="Mao Y."/>
        </authorList>
    </citation>
    <scope>NUCLEOTIDE SEQUENCE</scope>
    <source>
        <tissue evidence="1">Gametophyte</tissue>
    </source>
</reference>
<name>A0ACC3C0B0_PYRYE</name>
<evidence type="ECO:0000313" key="2">
    <source>
        <dbReference type="Proteomes" id="UP000798662"/>
    </source>
</evidence>
<sequence length="312" mass="32406">MGVPVTGPGFGPRVTVDDLMASLPDEPDPLWSLIRREASVGAANEPQLASTLYASILVAESLEESLATVLANRLDAPYFQATQWAELFREVAADDPTFGVGVRADISAVMTRDPASAHAVVVVLYYKGFHALTCHRLAHWLWRRGRCSLALYLQSAVSSRFGVDIHPAAVLGQGVMMDHATGIVVGETAVVGNNVSLLHNVTLGGTGKTGGDRHPKVRDGVLIGAGASVLGNVVVGDVAGGAVVSGVPAKVVGTLRFSGGSRGMPALSMDHRESVVLASAGGGEAEKVRAEGVAVREAVESVGGDDDHEYII</sequence>
<dbReference type="EMBL" id="CM020619">
    <property type="protein sequence ID" value="KAK1863223.1"/>
    <property type="molecule type" value="Genomic_DNA"/>
</dbReference>
<keyword evidence="2" id="KW-1185">Reference proteome</keyword>
<accession>A0ACC3C0B0</accession>
<proteinExistence type="predicted"/>
<dbReference type="Proteomes" id="UP000798662">
    <property type="component" value="Chromosome 2"/>
</dbReference>
<gene>
    <name evidence="1" type="ORF">I4F81_005784</name>
</gene>
<protein>
    <submittedName>
        <fullName evidence="1">Uncharacterized protein</fullName>
    </submittedName>
</protein>
<evidence type="ECO:0000313" key="1">
    <source>
        <dbReference type="EMBL" id="KAK1863223.1"/>
    </source>
</evidence>
<comment type="caution">
    <text evidence="1">The sequence shown here is derived from an EMBL/GenBank/DDBJ whole genome shotgun (WGS) entry which is preliminary data.</text>
</comment>
<organism evidence="1 2">
    <name type="scientific">Pyropia yezoensis</name>
    <name type="common">Susabi-nori</name>
    <name type="synonym">Porphyra yezoensis</name>
    <dbReference type="NCBI Taxonomy" id="2788"/>
    <lineage>
        <taxon>Eukaryota</taxon>
        <taxon>Rhodophyta</taxon>
        <taxon>Bangiophyceae</taxon>
        <taxon>Bangiales</taxon>
        <taxon>Bangiaceae</taxon>
        <taxon>Pyropia</taxon>
    </lineage>
</organism>